<dbReference type="InterPro" id="IPR003609">
    <property type="entry name" value="Pan_app"/>
</dbReference>
<feature type="region of interest" description="Disordered" evidence="1">
    <location>
        <begin position="112"/>
        <end position="137"/>
    </location>
</feature>
<accession>A0A9P3EW30</accession>
<evidence type="ECO:0000313" key="4">
    <source>
        <dbReference type="Proteomes" id="UP001043456"/>
    </source>
</evidence>
<proteinExistence type="predicted"/>
<dbReference type="Proteomes" id="UP001043456">
    <property type="component" value="Unassembled WGS sequence"/>
</dbReference>
<organism evidence="3 4">
    <name type="scientific">Aspergillus pseudoviridinutans</name>
    <dbReference type="NCBI Taxonomy" id="1517512"/>
    <lineage>
        <taxon>Eukaryota</taxon>
        <taxon>Fungi</taxon>
        <taxon>Dikarya</taxon>
        <taxon>Ascomycota</taxon>
        <taxon>Pezizomycotina</taxon>
        <taxon>Eurotiomycetes</taxon>
        <taxon>Eurotiomycetidae</taxon>
        <taxon>Eurotiales</taxon>
        <taxon>Aspergillaceae</taxon>
        <taxon>Aspergillus</taxon>
        <taxon>Aspergillus subgen. Fumigati</taxon>
    </lineage>
</organism>
<gene>
    <name evidence="3" type="ORF">Asppvi_009310</name>
</gene>
<feature type="compositionally biased region" description="Polar residues" evidence="1">
    <location>
        <begin position="112"/>
        <end position="121"/>
    </location>
</feature>
<keyword evidence="4" id="KW-1185">Reference proteome</keyword>
<dbReference type="RefSeq" id="XP_043161102.1">
    <property type="nucleotide sequence ID" value="XM_043305167.1"/>
</dbReference>
<feature type="domain" description="Apple" evidence="2">
    <location>
        <begin position="29"/>
        <end position="103"/>
    </location>
</feature>
<dbReference type="PROSITE" id="PS50948">
    <property type="entry name" value="PAN"/>
    <property type="match status" value="1"/>
</dbReference>
<protein>
    <recommendedName>
        <fullName evidence="2">Apple domain-containing protein</fullName>
    </recommendedName>
</protein>
<sequence>MAAAGAIATQDGGAQAKICPHLDTQDNGCIRYTRGFDVTGVLTTVELPNIENACDCVQACLDRPDTCASYVWKFNDPTSDRRTCTLYSNFNLPAGVDVLYNTTEVPGVNQGLNPISDNPQIGSRVPKATKPNSTDIDEKAISGPVWQLEDGKAQC</sequence>
<name>A0A9P3EW30_9EURO</name>
<evidence type="ECO:0000259" key="2">
    <source>
        <dbReference type="PROSITE" id="PS50948"/>
    </source>
</evidence>
<comment type="caution">
    <text evidence="3">The sequence shown here is derived from an EMBL/GenBank/DDBJ whole genome shotgun (WGS) entry which is preliminary data.</text>
</comment>
<dbReference type="GeneID" id="67007920"/>
<evidence type="ECO:0000256" key="1">
    <source>
        <dbReference type="SAM" id="MobiDB-lite"/>
    </source>
</evidence>
<dbReference type="AlphaFoldDB" id="A0A9P3EW30"/>
<reference evidence="3 4" key="1">
    <citation type="submission" date="2018-10" db="EMBL/GenBank/DDBJ databases">
        <title>Pan-genome distribution and transcriptional activeness of fungal secondary metabolism genes in Aspergillus section Fumigati.</title>
        <authorList>
            <person name="Takahashi H."/>
            <person name="Umemura M."/>
            <person name="Ninomiya A."/>
            <person name="Kusuya Y."/>
            <person name="Urayama S."/>
            <person name="Shimizu M."/>
            <person name="Watanabe A."/>
            <person name="Kamei K."/>
            <person name="Yaguchi T."/>
            <person name="Hagiwara D."/>
        </authorList>
    </citation>
    <scope>NUCLEOTIDE SEQUENCE [LARGE SCALE GENOMIC DNA]</scope>
    <source>
        <strain evidence="3 4">IFM 55266</strain>
    </source>
</reference>
<evidence type="ECO:0000313" key="3">
    <source>
        <dbReference type="EMBL" id="GIJ90356.1"/>
    </source>
</evidence>
<dbReference type="OrthoDB" id="3899536at2759"/>
<dbReference type="EMBL" id="BHVY01000007">
    <property type="protein sequence ID" value="GIJ90356.1"/>
    <property type="molecule type" value="Genomic_DNA"/>
</dbReference>